<proteinExistence type="predicted"/>
<dbReference type="Gene3D" id="1.20.1090.10">
    <property type="entry name" value="Dehydroquinate synthase-like - alpha domain"/>
    <property type="match status" value="1"/>
</dbReference>
<organism evidence="2 3">
    <name type="scientific">Raoultella terrigena</name>
    <name type="common">Klebsiella terrigena</name>
    <dbReference type="NCBI Taxonomy" id="577"/>
    <lineage>
        <taxon>Bacteria</taxon>
        <taxon>Pseudomonadati</taxon>
        <taxon>Pseudomonadota</taxon>
        <taxon>Gammaproteobacteria</taxon>
        <taxon>Enterobacterales</taxon>
        <taxon>Enterobacteriaceae</taxon>
        <taxon>Klebsiella/Raoultella group</taxon>
        <taxon>Raoultella</taxon>
    </lineage>
</organism>
<evidence type="ECO:0000256" key="1">
    <source>
        <dbReference type="SAM" id="MobiDB-lite"/>
    </source>
</evidence>
<dbReference type="AlphaFoldDB" id="A0A3P8JST6"/>
<evidence type="ECO:0000313" key="2">
    <source>
        <dbReference type="EMBL" id="VDR30058.1"/>
    </source>
</evidence>
<feature type="region of interest" description="Disordered" evidence="1">
    <location>
        <begin position="170"/>
        <end position="189"/>
    </location>
</feature>
<dbReference type="Proteomes" id="UP000274346">
    <property type="component" value="Chromosome"/>
</dbReference>
<dbReference type="KEGG" id="rtg:NCTC13098_06487"/>
<evidence type="ECO:0000313" key="3">
    <source>
        <dbReference type="Proteomes" id="UP000274346"/>
    </source>
</evidence>
<dbReference type="EMBL" id="LR131271">
    <property type="protein sequence ID" value="VDR30058.1"/>
    <property type="molecule type" value="Genomic_DNA"/>
</dbReference>
<accession>A0A3P8JST6</accession>
<feature type="compositionally biased region" description="Basic and acidic residues" evidence="1">
    <location>
        <begin position="179"/>
        <end position="189"/>
    </location>
</feature>
<name>A0A3P8JST6_RAOTE</name>
<reference evidence="2 3" key="1">
    <citation type="submission" date="2018-12" db="EMBL/GenBank/DDBJ databases">
        <authorList>
            <consortium name="Pathogen Informatics"/>
        </authorList>
    </citation>
    <scope>NUCLEOTIDE SEQUENCE [LARGE SCALE GENOMIC DNA]</scope>
    <source>
        <strain evidence="2 3">NCTC13098</strain>
    </source>
</reference>
<gene>
    <name evidence="2" type="ORF">NCTC13098_06487</name>
</gene>
<protein>
    <submittedName>
        <fullName evidence="2">Uncharacterized protein</fullName>
    </submittedName>
</protein>
<sequence length="189" mass="20719">MTGLFGGESRRRKAGAGGPVAAAGYRHSRPGAGGPRCRRPSPPIPGWTCCATRWKPTSLSMPATFPTRWRKKWCSRCFATCRPAGAAAITCWRGKGCITPPAWREWPLPTPRSASPTASPRAWGVFRVPHGRANALLMAEVVAWNADYQGRCDTDAARKYARLAHLLDLRPPAPRGRRQPADRHSGIKR</sequence>
<feature type="region of interest" description="Disordered" evidence="1">
    <location>
        <begin position="1"/>
        <end position="40"/>
    </location>
</feature>